<evidence type="ECO:0000313" key="2">
    <source>
        <dbReference type="EMBL" id="HIU92417.1"/>
    </source>
</evidence>
<dbReference type="Proteomes" id="UP000886748">
    <property type="component" value="Unassembled WGS sequence"/>
</dbReference>
<keyword evidence="1" id="KW-1133">Transmembrane helix</keyword>
<reference evidence="2" key="2">
    <citation type="journal article" date="2021" name="PeerJ">
        <title>Extensive microbial diversity within the chicken gut microbiome revealed by metagenomics and culture.</title>
        <authorList>
            <person name="Gilroy R."/>
            <person name="Ravi A."/>
            <person name="Getino M."/>
            <person name="Pursley I."/>
            <person name="Horton D.L."/>
            <person name="Alikhan N.F."/>
            <person name="Baker D."/>
            <person name="Gharbi K."/>
            <person name="Hall N."/>
            <person name="Watson M."/>
            <person name="Adriaenssens E.M."/>
            <person name="Foster-Nyarko E."/>
            <person name="Jarju S."/>
            <person name="Secka A."/>
            <person name="Antonio M."/>
            <person name="Oren A."/>
            <person name="Chaudhuri R.R."/>
            <person name="La Ragione R."/>
            <person name="Hildebrand F."/>
            <person name="Pallen M.J."/>
        </authorList>
    </citation>
    <scope>NUCLEOTIDE SEQUENCE</scope>
    <source>
        <strain evidence="2">CHK154-7741</strain>
    </source>
</reference>
<name>A0A9D1MZN9_9CLOT</name>
<reference evidence="2" key="1">
    <citation type="submission" date="2020-10" db="EMBL/GenBank/DDBJ databases">
        <authorList>
            <person name="Gilroy R."/>
        </authorList>
    </citation>
    <scope>NUCLEOTIDE SEQUENCE</scope>
    <source>
        <strain evidence="2">CHK154-7741</strain>
    </source>
</reference>
<protein>
    <recommendedName>
        <fullName evidence="4">Mce/MlaD domain-containing protein</fullName>
    </recommendedName>
</protein>
<evidence type="ECO:0008006" key="4">
    <source>
        <dbReference type="Google" id="ProtNLM"/>
    </source>
</evidence>
<keyword evidence="1" id="KW-0812">Transmembrane</keyword>
<dbReference type="EMBL" id="DVOD01000033">
    <property type="protein sequence ID" value="HIU92417.1"/>
    <property type="molecule type" value="Genomic_DNA"/>
</dbReference>
<proteinExistence type="predicted"/>
<sequence length="295" mass="33326">MKKYFYLASIAILLGLGFYIYKLTTYTYITVKFSELRPFHHRIPVYYKGIVVGKALDRNHTDDYKYTLVNVVLYPKNLMLPDNTKVLLKKEKRNNEKEHDFLELIYPKEPSDKMIADGTELKGKATVDVDSFMANQDPDDLQQIKENLASASENLDDATGQLTELLVLIQDVIKENQVSIKSLSKNLAGTTGNLNQITSKFDRSIKQKSLDNTMTSIDESVKNVQTLTSSLNGTTQSINTAMPRIDTTLYETQSLVSNANAITCGIRQTLSKRFGGLRILFGKTVKECECNPCRR</sequence>
<dbReference type="AlphaFoldDB" id="A0A9D1MZN9"/>
<evidence type="ECO:0000256" key="1">
    <source>
        <dbReference type="SAM" id="Phobius"/>
    </source>
</evidence>
<accession>A0A9D1MZN9</accession>
<keyword evidence="1" id="KW-0472">Membrane</keyword>
<gene>
    <name evidence="2" type="ORF">IAD26_04710</name>
</gene>
<feature type="transmembrane region" description="Helical" evidence="1">
    <location>
        <begin position="6"/>
        <end position="29"/>
    </location>
</feature>
<comment type="caution">
    <text evidence="2">The sequence shown here is derived from an EMBL/GenBank/DDBJ whole genome shotgun (WGS) entry which is preliminary data.</text>
</comment>
<organism evidence="2 3">
    <name type="scientific">Candidatus Limenecus avicola</name>
    <dbReference type="NCBI Taxonomy" id="2840847"/>
    <lineage>
        <taxon>Bacteria</taxon>
        <taxon>Bacillati</taxon>
        <taxon>Bacillota</taxon>
        <taxon>Clostridia</taxon>
        <taxon>Eubacteriales</taxon>
        <taxon>Clostridiaceae</taxon>
        <taxon>Clostridiaceae incertae sedis</taxon>
        <taxon>Candidatus Limenecus</taxon>
    </lineage>
</organism>
<evidence type="ECO:0000313" key="3">
    <source>
        <dbReference type="Proteomes" id="UP000886748"/>
    </source>
</evidence>